<evidence type="ECO:0000313" key="2">
    <source>
        <dbReference type="Proteomes" id="UP000250078"/>
    </source>
</evidence>
<name>A0ACC8EM91_9PEZI</name>
<reference evidence="1 2" key="1">
    <citation type="journal article" date="2016" name="Nat. Commun.">
        <title>Ectomycorrhizal ecology is imprinted in the genome of the dominant symbiotic fungus Cenococcum geophilum.</title>
        <authorList>
            <consortium name="DOE Joint Genome Institute"/>
            <person name="Peter M."/>
            <person name="Kohler A."/>
            <person name="Ohm R.A."/>
            <person name="Kuo A."/>
            <person name="Krutzmann J."/>
            <person name="Morin E."/>
            <person name="Arend M."/>
            <person name="Barry K.W."/>
            <person name="Binder M."/>
            <person name="Choi C."/>
            <person name="Clum A."/>
            <person name="Copeland A."/>
            <person name="Grisel N."/>
            <person name="Haridas S."/>
            <person name="Kipfer T."/>
            <person name="LaButti K."/>
            <person name="Lindquist E."/>
            <person name="Lipzen A."/>
            <person name="Maire R."/>
            <person name="Meier B."/>
            <person name="Mihaltcheva S."/>
            <person name="Molinier V."/>
            <person name="Murat C."/>
            <person name="Poggeler S."/>
            <person name="Quandt C.A."/>
            <person name="Sperisen C."/>
            <person name="Tritt A."/>
            <person name="Tisserant E."/>
            <person name="Crous P.W."/>
            <person name="Henrissat B."/>
            <person name="Nehls U."/>
            <person name="Egli S."/>
            <person name="Spatafora J.W."/>
            <person name="Grigoriev I.V."/>
            <person name="Martin F.M."/>
        </authorList>
    </citation>
    <scope>NUCLEOTIDE SEQUENCE [LARGE SCALE GENOMIC DNA]</scope>
    <source>
        <strain evidence="1 2">1.58</strain>
    </source>
</reference>
<gene>
    <name evidence="1" type="ORF">K441DRAFT_709420</name>
</gene>
<accession>A0ACC8EM91</accession>
<protein>
    <submittedName>
        <fullName evidence="1">Uncharacterized protein</fullName>
    </submittedName>
</protein>
<organism evidence="1 2">
    <name type="scientific">Cenococcum geophilum 1.58</name>
    <dbReference type="NCBI Taxonomy" id="794803"/>
    <lineage>
        <taxon>Eukaryota</taxon>
        <taxon>Fungi</taxon>
        <taxon>Dikarya</taxon>
        <taxon>Ascomycota</taxon>
        <taxon>Pezizomycotina</taxon>
        <taxon>Dothideomycetes</taxon>
        <taxon>Pleosporomycetidae</taxon>
        <taxon>Gloniales</taxon>
        <taxon>Gloniaceae</taxon>
        <taxon>Cenococcum</taxon>
    </lineage>
</organism>
<sequence length="851" mass="95936">MRPNFTECGIRYLDNRELSWVYGYNGSTRGIHHNFSSQVTYQGCKDLCGSGVDYYSWSTASATITTWLLPIVGMLLQAPFESNAFWRTMLAICRWVGSPMASLSYILWNIKVSGKCALMVDMAVPYEDQVPGQGSDFASIRDSFYILTTMNQFTMNPQASMRKESEGLLRIALFSKDLRLHGTPSSLKETRQKLAQELREGRKRGVVPVFISTMWFLFALGLSIQSAFGFLGNNSTAHDLALGFLLAWLPVLILGSIVDRNPVAAEDTRRRLNFLVDHVRRSLQDETIRLEYIQSFQSQHEASRMAEWVERVYSKCEFMENFFVDFAGQGRIPYHYGAAHPILSDIEDCYIADRGRNWLDDEEEARANLVLGPVDGLIWFDFRELWQILSSIIIVTWTVAGAFILSYFTPTVGLGCRSGGYLIFFCISLGLLLLELLVWWASSPVYVEQPQWLARSRTHLESSASFVRLERSSLGILRRTSEAISDFRDTVENFLIRATVKCVSIFPLSNKKHKLQHIEHRMKASSLIIREYNLKEWTRRFFFIPVEFINTTWLIYIVLAQTFGGYRNCECITSRWASGGGYVDFTQNDNTDSPWVNYYWISATVLGSTTMGTGMIYIVVEWCLQSHLSTENYAVARRGLEHTRRYRLITYPIRLALRFLISRMLTLFAFTARKLNLSYNLCQHPRFPPPLPNPHGHDHELQPYPYPSPHSYALSPSPLAGPSSPPSTSVRVRENSDASRRPLIHTPDPAPQWTIPRKPSRQQLALGSGLGLGISTPCGLAYGAWAGERGGRGAAGAVGELGGGGGGGRGEVVRGFKDLVAGVREEDDDGSALRRQGLSNAGRRLGDYMMD</sequence>
<keyword evidence="2" id="KW-1185">Reference proteome</keyword>
<proteinExistence type="predicted"/>
<dbReference type="Proteomes" id="UP000250078">
    <property type="component" value="Unassembled WGS sequence"/>
</dbReference>
<evidence type="ECO:0000313" key="1">
    <source>
        <dbReference type="EMBL" id="OCK87339.1"/>
    </source>
</evidence>
<dbReference type="EMBL" id="KV748262">
    <property type="protein sequence ID" value="OCK87339.1"/>
    <property type="molecule type" value="Genomic_DNA"/>
</dbReference>